<keyword evidence="6 11" id="KW-0798">TonB box</keyword>
<dbReference type="PROSITE" id="PS52016">
    <property type="entry name" value="TONB_DEPENDENT_REC_3"/>
    <property type="match status" value="1"/>
</dbReference>
<dbReference type="InterPro" id="IPR037066">
    <property type="entry name" value="Plug_dom_sf"/>
</dbReference>
<evidence type="ECO:0000256" key="3">
    <source>
        <dbReference type="ARBA" id="ARBA00022448"/>
    </source>
</evidence>
<keyword evidence="8 14" id="KW-0675">Receptor</keyword>
<dbReference type="PANTHER" id="PTHR47234:SF2">
    <property type="entry name" value="TONB-DEPENDENT RECEPTOR"/>
    <property type="match status" value="1"/>
</dbReference>
<keyword evidence="3 10" id="KW-0813">Transport</keyword>
<dbReference type="InterPro" id="IPR012910">
    <property type="entry name" value="Plug_dom"/>
</dbReference>
<comment type="similarity">
    <text evidence="2 10 11">Belongs to the TonB-dependent receptor family.</text>
</comment>
<evidence type="ECO:0000313" key="17">
    <source>
        <dbReference type="Proteomes" id="UP000584325"/>
    </source>
</evidence>
<feature type="domain" description="TonB-dependent receptor plug" evidence="13">
    <location>
        <begin position="62"/>
        <end position="178"/>
    </location>
</feature>
<evidence type="ECO:0000256" key="10">
    <source>
        <dbReference type="PROSITE-ProRule" id="PRU01360"/>
    </source>
</evidence>
<reference evidence="15 16" key="1">
    <citation type="submission" date="2019-05" db="EMBL/GenBank/DDBJ databases">
        <title>Draft Genome Sequences of Six Type Strains of the Genus Massilia.</title>
        <authorList>
            <person name="Miess H."/>
            <person name="Frediansyhah A."/>
            <person name="Gross H."/>
        </authorList>
    </citation>
    <scope>NUCLEOTIDE SEQUENCE [LARGE SCALE GENOMIC DNA]</scope>
    <source>
        <strain evidence="15 16">DSMZ 26121</strain>
    </source>
</reference>
<evidence type="ECO:0000256" key="2">
    <source>
        <dbReference type="ARBA" id="ARBA00009810"/>
    </source>
</evidence>
<dbReference type="CDD" id="cd01347">
    <property type="entry name" value="ligand_gated_channel"/>
    <property type="match status" value="1"/>
</dbReference>
<keyword evidence="16" id="KW-1185">Reference proteome</keyword>
<dbReference type="SUPFAM" id="SSF56935">
    <property type="entry name" value="Porins"/>
    <property type="match status" value="1"/>
</dbReference>
<evidence type="ECO:0000256" key="1">
    <source>
        <dbReference type="ARBA" id="ARBA00004571"/>
    </source>
</evidence>
<dbReference type="Gene3D" id="2.40.170.20">
    <property type="entry name" value="TonB-dependent receptor, beta-barrel domain"/>
    <property type="match status" value="1"/>
</dbReference>
<dbReference type="InterPro" id="IPR036942">
    <property type="entry name" value="Beta-barrel_TonB_sf"/>
</dbReference>
<gene>
    <name evidence="15" type="ORF">FCL38_03630</name>
    <name evidence="14" type="ORF">FHS02_000323</name>
</gene>
<feature type="domain" description="TonB-dependent receptor-like beta-barrel" evidence="12">
    <location>
        <begin position="417"/>
        <end position="864"/>
    </location>
</feature>
<evidence type="ECO:0000313" key="14">
    <source>
        <dbReference type="EMBL" id="MBB3219536.1"/>
    </source>
</evidence>
<dbReference type="EMBL" id="CP040017">
    <property type="protein sequence ID" value="QCP09609.1"/>
    <property type="molecule type" value="Genomic_DNA"/>
</dbReference>
<proteinExistence type="inferred from homology"/>
<keyword evidence="4 10" id="KW-1134">Transmembrane beta strand</keyword>
<dbReference type="Proteomes" id="UP000584325">
    <property type="component" value="Unassembled WGS sequence"/>
</dbReference>
<keyword evidence="7 10" id="KW-0472">Membrane</keyword>
<dbReference type="Pfam" id="PF00593">
    <property type="entry name" value="TonB_dep_Rec_b-barrel"/>
    <property type="match status" value="1"/>
</dbReference>
<accession>A0A4P8HIU8</accession>
<evidence type="ECO:0000256" key="5">
    <source>
        <dbReference type="ARBA" id="ARBA00022692"/>
    </source>
</evidence>
<dbReference type="AlphaFoldDB" id="A0A4P8HIU8"/>
<dbReference type="OrthoDB" id="8530571at2"/>
<dbReference type="EMBL" id="JACHXS010000001">
    <property type="protein sequence ID" value="MBB3219536.1"/>
    <property type="molecule type" value="Genomic_DNA"/>
</dbReference>
<dbReference type="RefSeq" id="WP_137312496.1">
    <property type="nucleotide sequence ID" value="NZ_CP040017.1"/>
</dbReference>
<evidence type="ECO:0000256" key="9">
    <source>
        <dbReference type="ARBA" id="ARBA00023237"/>
    </source>
</evidence>
<dbReference type="InterPro" id="IPR000531">
    <property type="entry name" value="Beta-barrel_TonB"/>
</dbReference>
<evidence type="ECO:0000313" key="15">
    <source>
        <dbReference type="EMBL" id="QCP09609.1"/>
    </source>
</evidence>
<organism evidence="14 17">
    <name type="scientific">Pseudoduganella umbonata</name>
    <dbReference type="NCBI Taxonomy" id="864828"/>
    <lineage>
        <taxon>Bacteria</taxon>
        <taxon>Pseudomonadati</taxon>
        <taxon>Pseudomonadota</taxon>
        <taxon>Betaproteobacteria</taxon>
        <taxon>Burkholderiales</taxon>
        <taxon>Oxalobacteraceae</taxon>
        <taxon>Telluria group</taxon>
        <taxon>Pseudoduganella</taxon>
    </lineage>
</organism>
<comment type="subcellular location">
    <subcellularLocation>
        <location evidence="1 10">Cell outer membrane</location>
        <topology evidence="1 10">Multi-pass membrane protein</topology>
    </subcellularLocation>
</comment>
<evidence type="ECO:0000259" key="13">
    <source>
        <dbReference type="Pfam" id="PF07715"/>
    </source>
</evidence>
<dbReference type="PANTHER" id="PTHR47234">
    <property type="match status" value="1"/>
</dbReference>
<dbReference type="Proteomes" id="UP000298763">
    <property type="component" value="Chromosome"/>
</dbReference>
<evidence type="ECO:0000256" key="8">
    <source>
        <dbReference type="ARBA" id="ARBA00023170"/>
    </source>
</evidence>
<dbReference type="InterPro" id="IPR039426">
    <property type="entry name" value="TonB-dep_rcpt-like"/>
</dbReference>
<protein>
    <submittedName>
        <fullName evidence="14">Iron complex outermembrane receptor protein</fullName>
    </submittedName>
    <submittedName>
        <fullName evidence="15">TonB-dependent receptor</fullName>
    </submittedName>
</protein>
<dbReference type="Pfam" id="PF07715">
    <property type="entry name" value="Plug"/>
    <property type="match status" value="1"/>
</dbReference>
<name>A0A4P8HIU8_9BURK</name>
<evidence type="ECO:0000256" key="11">
    <source>
        <dbReference type="RuleBase" id="RU003357"/>
    </source>
</evidence>
<evidence type="ECO:0000256" key="4">
    <source>
        <dbReference type="ARBA" id="ARBA00022452"/>
    </source>
</evidence>
<keyword evidence="9 10" id="KW-0998">Cell outer membrane</keyword>
<evidence type="ECO:0000256" key="6">
    <source>
        <dbReference type="ARBA" id="ARBA00023077"/>
    </source>
</evidence>
<sequence>MSYQHGNLPVPTRIAAHVSRIFGVTATAGLMASLGFPAAAQETQPIPKVEITGSSIKRLNAETALPVQLITRADIEKSGVTTVAELLSKVSANTAALTDGASFSDIAGQRGFNGANLRGIGVSSTLVLLNGRRLANFASPGGNAGVDLNAIPSAALERVEVLKDGASAIYGTDAIGGVINFITRRNYEGADASVYYADTEHGGARKATATLSGGIGNLATDRYNLLAVLDYQDTSSLRSSQRSWIGSAYQPDINLDSGSSNTFPANVRRTRANGTSATGPRLNPSAPACNPPATVYAPDSFVGPAACMYDYMQDTELFPESKRASLLTRGQFALDNDTTLYGELLVNETSTTYRISALTVSGEIYPLAGQYYPHALISDNKTPLVVNMRLTEGGPRTNEIDAKATRMVVGLKGVVQGWDYDMALNHSVNEVDDKYIDGYVRTSLFDAAFASGIINPFGPSGPEGQAQLAAAKINDPARHSRGTTDSFDVKATRDLFPMAGGNAAIAVGAEYRREKMSFRPSALLQAGEIRGEGEATPFSGGRNVKAVYTEVNLPVLASLEAQLALRHDRYNDVGSTTNPKVGIRWNPIRQVVVRGSYGTGFRAPSLADLYGPVRLGQANGIYNDPLGCIQVGAIDNTENPDYCGLQPDKLRGGSASLRPEESKQFSLGLVVEPYRDFTTTLDYWRIKKTDVIVSPEGSYFTDPVRNAAFIIRGEPDPELPGIPGPILSIDSRLRNIGALETSGVDLGVDWRLPATAVGKFAFSLNGTYVFDYKTRESNDGPDISALGVYTNDQIVQRWRHTVSLDYERGPLNLTLQQTYLSGYRDQNLLADGSVHRVDSYSLLDLTGGYQISPGLRLRAGIRNLLDKNPPRSNQLFSFSVGYDPSYTDPRGRQFYTALAYSFK</sequence>
<dbReference type="GO" id="GO:0009279">
    <property type="term" value="C:cell outer membrane"/>
    <property type="evidence" value="ECO:0007669"/>
    <property type="project" value="UniProtKB-SubCell"/>
</dbReference>
<evidence type="ECO:0000313" key="16">
    <source>
        <dbReference type="Proteomes" id="UP000298763"/>
    </source>
</evidence>
<evidence type="ECO:0000259" key="12">
    <source>
        <dbReference type="Pfam" id="PF00593"/>
    </source>
</evidence>
<evidence type="ECO:0000256" key="7">
    <source>
        <dbReference type="ARBA" id="ARBA00023136"/>
    </source>
</evidence>
<dbReference type="Gene3D" id="2.170.130.10">
    <property type="entry name" value="TonB-dependent receptor, plug domain"/>
    <property type="match status" value="1"/>
</dbReference>
<reference evidence="14 17" key="2">
    <citation type="submission" date="2020-08" db="EMBL/GenBank/DDBJ databases">
        <title>Genomic Encyclopedia of Type Strains, Phase III (KMG-III): the genomes of soil and plant-associated and newly described type strains.</title>
        <authorList>
            <person name="Whitman W."/>
        </authorList>
    </citation>
    <scope>NUCLEOTIDE SEQUENCE [LARGE SCALE GENOMIC DNA]</scope>
    <source>
        <strain evidence="14 17">CECT 7753</strain>
    </source>
</reference>
<keyword evidence="5 10" id="KW-0812">Transmembrane</keyword>